<keyword evidence="2" id="KW-0812">Transmembrane</keyword>
<keyword evidence="8" id="KW-1185">Reference proteome</keyword>
<evidence type="ECO:0000313" key="7">
    <source>
        <dbReference type="EMBL" id="KAL3811052.1"/>
    </source>
</evidence>
<feature type="compositionally biased region" description="Pro residues" evidence="5">
    <location>
        <begin position="281"/>
        <end position="290"/>
    </location>
</feature>
<dbReference type="GO" id="GO:0005635">
    <property type="term" value="C:nuclear envelope"/>
    <property type="evidence" value="ECO:0007669"/>
    <property type="project" value="UniProtKB-ARBA"/>
</dbReference>
<dbReference type="PANTHER" id="PTHR12911:SF8">
    <property type="entry name" value="KLAROID PROTEIN-RELATED"/>
    <property type="match status" value="1"/>
</dbReference>
<dbReference type="PROSITE" id="PS51469">
    <property type="entry name" value="SUN"/>
    <property type="match status" value="1"/>
</dbReference>
<feature type="region of interest" description="Disordered" evidence="5">
    <location>
        <begin position="1"/>
        <end position="235"/>
    </location>
</feature>
<keyword evidence="3" id="KW-1133">Transmembrane helix</keyword>
<feature type="compositionally biased region" description="Acidic residues" evidence="5">
    <location>
        <begin position="140"/>
        <end position="153"/>
    </location>
</feature>
<dbReference type="Pfam" id="PF07738">
    <property type="entry name" value="Sad1_UNC"/>
    <property type="match status" value="1"/>
</dbReference>
<dbReference type="Gene3D" id="2.60.120.260">
    <property type="entry name" value="Galactose-binding domain-like"/>
    <property type="match status" value="1"/>
</dbReference>
<feature type="compositionally biased region" description="Basic residues" evidence="5">
    <location>
        <begin position="66"/>
        <end position="75"/>
    </location>
</feature>
<dbReference type="InterPro" id="IPR012919">
    <property type="entry name" value="SUN_dom"/>
</dbReference>
<proteinExistence type="predicted"/>
<name>A0ABD3RDH5_9STRA</name>
<feature type="compositionally biased region" description="Acidic residues" evidence="5">
    <location>
        <begin position="18"/>
        <end position="33"/>
    </location>
</feature>
<gene>
    <name evidence="7" type="ORF">ACHAXA_004563</name>
</gene>
<feature type="compositionally biased region" description="Low complexity" evidence="5">
    <location>
        <begin position="337"/>
        <end position="346"/>
    </location>
</feature>
<feature type="compositionally biased region" description="Acidic residues" evidence="5">
    <location>
        <begin position="110"/>
        <end position="123"/>
    </location>
</feature>
<feature type="region of interest" description="Disordered" evidence="5">
    <location>
        <begin position="337"/>
        <end position="358"/>
    </location>
</feature>
<comment type="caution">
    <text evidence="7">The sequence shown here is derived from an EMBL/GenBank/DDBJ whole genome shotgun (WGS) entry which is preliminary data.</text>
</comment>
<accession>A0ABD3RDH5</accession>
<organism evidence="7 8">
    <name type="scientific">Cyclostephanos tholiformis</name>
    <dbReference type="NCBI Taxonomy" id="382380"/>
    <lineage>
        <taxon>Eukaryota</taxon>
        <taxon>Sar</taxon>
        <taxon>Stramenopiles</taxon>
        <taxon>Ochrophyta</taxon>
        <taxon>Bacillariophyta</taxon>
        <taxon>Coscinodiscophyceae</taxon>
        <taxon>Thalassiosirophycidae</taxon>
        <taxon>Stephanodiscales</taxon>
        <taxon>Stephanodiscaceae</taxon>
        <taxon>Cyclostephanos</taxon>
    </lineage>
</organism>
<feature type="domain" description="SUN" evidence="6">
    <location>
        <begin position="792"/>
        <end position="975"/>
    </location>
</feature>
<dbReference type="GO" id="GO:0016020">
    <property type="term" value="C:membrane"/>
    <property type="evidence" value="ECO:0007669"/>
    <property type="project" value="UniProtKB-SubCell"/>
</dbReference>
<feature type="compositionally biased region" description="Basic and acidic residues" evidence="5">
    <location>
        <begin position="128"/>
        <end position="139"/>
    </location>
</feature>
<evidence type="ECO:0000256" key="5">
    <source>
        <dbReference type="SAM" id="MobiDB-lite"/>
    </source>
</evidence>
<dbReference type="AlphaFoldDB" id="A0ABD3RDH5"/>
<evidence type="ECO:0000256" key="2">
    <source>
        <dbReference type="ARBA" id="ARBA00022692"/>
    </source>
</evidence>
<evidence type="ECO:0000256" key="3">
    <source>
        <dbReference type="ARBA" id="ARBA00022989"/>
    </source>
</evidence>
<comment type="subcellular location">
    <subcellularLocation>
        <location evidence="1">Membrane</location>
    </subcellularLocation>
</comment>
<dbReference type="PANTHER" id="PTHR12911">
    <property type="entry name" value="SAD1/UNC-84-LIKE PROTEIN-RELATED"/>
    <property type="match status" value="1"/>
</dbReference>
<keyword evidence="4" id="KW-0472">Membrane</keyword>
<feature type="region of interest" description="Disordered" evidence="5">
    <location>
        <begin position="268"/>
        <end position="299"/>
    </location>
</feature>
<evidence type="ECO:0000256" key="4">
    <source>
        <dbReference type="ARBA" id="ARBA00023136"/>
    </source>
</evidence>
<protein>
    <recommendedName>
        <fullName evidence="6">SUN domain-containing protein</fullName>
    </recommendedName>
</protein>
<evidence type="ECO:0000313" key="8">
    <source>
        <dbReference type="Proteomes" id="UP001530377"/>
    </source>
</evidence>
<dbReference type="Proteomes" id="UP001530377">
    <property type="component" value="Unassembled WGS sequence"/>
</dbReference>
<sequence length="975" mass="104763">MAKTPPKPKANAVVAFEEKEDFNEDDGDEDDGEAFFPNKDATPARASLVTKKMTPGSSGESGMRMRSGRKKRRPKPRSEDNDEVENMPPRKRTREGGGGGGKDDGAAAAAEEEEGEEHDDDVEMTTNGEKDEEKRADDLERMEEDEEDAEEGEGVASLSSSSAPPPPPRSRATTATATVSKVPPETTREAIAAAQVADESPYDEDDDDDEGVGDEIGGGVGDSDDAAASSNIDGDNDAFVVGEVGGRENPISRLFFQTLRLPSQLGATGAEVGRGETPSSVSPPPLPPPGGRRLIFSTVRKGGGTGAFGGYDAGRGGDGIGGVRVRNGLLAQTRVGAVTSTTSTRRGTGGEGEGGGALSAAPCDVREVGASASNAGALAGRPLFLRSNLIEEEEEEGAASYPFAADLLRYVGRWYLLLVMLLVLGNVIAMSLGNQSICGKALGIVKANVGEWGNEWGNRYDIVPEANAADDDDHASSPMSPPEIIIKREPDPAMLAEARAAMITRRAKLQKIKRLEQSVTAYRDGLELLDVAVQGWTTSYPDMKKEVVKRNENESASSDISYKIFDEIRSSVSEERSLLLDWESALMSAEEALDLLDQGKIGSWETNAKLSVLSEVSKVPLNAMVLDATKIIVPGEDCEGMDYVPLKRVDKVGDEEEVIKVGRGINVDALDPASDAPILFEDAQKVYEDLLELVKSQNDLSPMNDSLPFDGKQMVQEIIDEELQKKGLDKDPPSIDELHAPVVTKIDTPPPSSYTNDEVYTARDAVIDIDRALEREDADRTGMFDYASINHGARVLRRGPFATSYSLYETLPLLNRVLAYSKLRFYGHPPEVALRPTFPINARGQCWSFPNESSTALSRRRVGVANDLIGWYGTLSVTLASAITVTEVIVEHVAPAISHDPTSAIREFRVLGFEDGGAFGEPWELGSFTFAIGPSIQAFPIPTTMDGQNVPRMKAISLAVDSNEEIVTTRGGSHL</sequence>
<dbReference type="InterPro" id="IPR045119">
    <property type="entry name" value="SUN1-5"/>
</dbReference>
<dbReference type="EMBL" id="JALLPB020000284">
    <property type="protein sequence ID" value="KAL3811052.1"/>
    <property type="molecule type" value="Genomic_DNA"/>
</dbReference>
<feature type="compositionally biased region" description="Low complexity" evidence="5">
    <location>
        <begin position="56"/>
        <end position="65"/>
    </location>
</feature>
<evidence type="ECO:0000256" key="1">
    <source>
        <dbReference type="ARBA" id="ARBA00004370"/>
    </source>
</evidence>
<reference evidence="7 8" key="1">
    <citation type="submission" date="2024-10" db="EMBL/GenBank/DDBJ databases">
        <title>Updated reference genomes for cyclostephanoid diatoms.</title>
        <authorList>
            <person name="Roberts W.R."/>
            <person name="Alverson A.J."/>
        </authorList>
    </citation>
    <scope>NUCLEOTIDE SEQUENCE [LARGE SCALE GENOMIC DNA]</scope>
    <source>
        <strain evidence="7 8">AJA228-03</strain>
    </source>
</reference>
<feature type="compositionally biased region" description="Gly residues" evidence="5">
    <location>
        <begin position="347"/>
        <end position="357"/>
    </location>
</feature>
<evidence type="ECO:0000259" key="6">
    <source>
        <dbReference type="PROSITE" id="PS51469"/>
    </source>
</evidence>
<feature type="compositionally biased region" description="Low complexity" evidence="5">
    <location>
        <begin position="170"/>
        <end position="184"/>
    </location>
</feature>
<feature type="compositionally biased region" description="Acidic residues" evidence="5">
    <location>
        <begin position="200"/>
        <end position="213"/>
    </location>
</feature>